<accession>A0A973W5Q8</accession>
<dbReference type="AlphaFoldDB" id="A0A973W5Q8"/>
<evidence type="ECO:0000256" key="6">
    <source>
        <dbReference type="ARBA" id="ARBA00023235"/>
    </source>
</evidence>
<dbReference type="Gene3D" id="2.70.20.10">
    <property type="entry name" value="Topoisomerase I, domain 3"/>
    <property type="match status" value="1"/>
</dbReference>
<keyword evidence="6" id="KW-0413">Isomerase</keyword>
<evidence type="ECO:0000256" key="2">
    <source>
        <dbReference type="ARBA" id="ARBA00009446"/>
    </source>
</evidence>
<dbReference type="Gene3D" id="1.10.290.10">
    <property type="entry name" value="Topoisomerase I, domain 4"/>
    <property type="match status" value="1"/>
</dbReference>
<comment type="catalytic activity">
    <reaction evidence="1">
        <text>ATP-independent breakage of single-stranded DNA, followed by passage and rejoining.</text>
        <dbReference type="EC" id="5.6.2.1"/>
    </reaction>
</comment>
<feature type="compositionally biased region" description="Basic residues" evidence="11">
    <location>
        <begin position="718"/>
        <end position="727"/>
    </location>
</feature>
<name>A0A973W5Q8_9BRAD</name>
<dbReference type="InterPro" id="IPR000380">
    <property type="entry name" value="Topo_IA"/>
</dbReference>
<dbReference type="SUPFAM" id="SSF56712">
    <property type="entry name" value="Prokaryotic type I DNA topoisomerase"/>
    <property type="match status" value="1"/>
</dbReference>
<reference evidence="14" key="1">
    <citation type="submission" date="2020-06" db="EMBL/GenBank/DDBJ databases">
        <title>Whole Genome Sequence of Bradyrhizobium sp. Strain 1S1.</title>
        <authorList>
            <person name="Bromfield E.S.P."/>
            <person name="Cloutier S."/>
        </authorList>
    </citation>
    <scope>NUCLEOTIDE SEQUENCE [LARGE SCALE GENOMIC DNA]</scope>
    <source>
        <strain evidence="14">1S1</strain>
    </source>
</reference>
<evidence type="ECO:0000256" key="11">
    <source>
        <dbReference type="SAM" id="MobiDB-lite"/>
    </source>
</evidence>
<evidence type="ECO:0000256" key="4">
    <source>
        <dbReference type="ARBA" id="ARBA00023029"/>
    </source>
</evidence>
<organism evidence="14">
    <name type="scientific">Bradyrhizobium septentrionale</name>
    <dbReference type="NCBI Taxonomy" id="1404411"/>
    <lineage>
        <taxon>Bacteria</taxon>
        <taxon>Pseudomonadati</taxon>
        <taxon>Pseudomonadota</taxon>
        <taxon>Alphaproteobacteria</taxon>
        <taxon>Hyphomicrobiales</taxon>
        <taxon>Nitrobacteraceae</taxon>
        <taxon>Bradyrhizobium</taxon>
    </lineage>
</organism>
<evidence type="ECO:0000256" key="10">
    <source>
        <dbReference type="ARBA" id="ARBA00032877"/>
    </source>
</evidence>
<gene>
    <name evidence="14" type="ORF">HAP48_035240</name>
</gene>
<evidence type="ECO:0000256" key="7">
    <source>
        <dbReference type="ARBA" id="ARBA00030003"/>
    </source>
</evidence>
<dbReference type="GO" id="GO:0006281">
    <property type="term" value="P:DNA repair"/>
    <property type="evidence" value="ECO:0007669"/>
    <property type="project" value="TreeGrafter"/>
</dbReference>
<evidence type="ECO:0000256" key="3">
    <source>
        <dbReference type="ARBA" id="ARBA00012891"/>
    </source>
</evidence>
<dbReference type="InterPro" id="IPR003601">
    <property type="entry name" value="Topo_IA_2"/>
</dbReference>
<dbReference type="PANTHER" id="PTHR11390:SF21">
    <property type="entry name" value="DNA TOPOISOMERASE 3-ALPHA"/>
    <property type="match status" value="1"/>
</dbReference>
<dbReference type="InterPro" id="IPR023405">
    <property type="entry name" value="Topo_IA_core_domain"/>
</dbReference>
<dbReference type="PROSITE" id="PS52039">
    <property type="entry name" value="TOPO_IA_2"/>
    <property type="match status" value="1"/>
</dbReference>
<feature type="domain" description="Toprim" evidence="12">
    <location>
        <begin position="3"/>
        <end position="138"/>
    </location>
</feature>
<evidence type="ECO:0000313" key="14">
    <source>
        <dbReference type="EMBL" id="NVI48108.1"/>
    </source>
</evidence>
<proteinExistence type="inferred from homology"/>
<dbReference type="Gene3D" id="1.10.460.10">
    <property type="entry name" value="Topoisomerase I, domain 2"/>
    <property type="match status" value="1"/>
</dbReference>
<dbReference type="InterPro" id="IPR013826">
    <property type="entry name" value="Topo_IA_cen_sub3"/>
</dbReference>
<dbReference type="CDD" id="cd01028">
    <property type="entry name" value="TOPRIM_TopoIA"/>
    <property type="match status" value="1"/>
</dbReference>
<dbReference type="GO" id="GO:0006265">
    <property type="term" value="P:DNA topological change"/>
    <property type="evidence" value="ECO:0007669"/>
    <property type="project" value="InterPro"/>
</dbReference>
<feature type="region of interest" description="Disordered" evidence="11">
    <location>
        <begin position="718"/>
        <end position="761"/>
    </location>
</feature>
<dbReference type="PRINTS" id="PR00417">
    <property type="entry name" value="PRTPISMRASEI"/>
</dbReference>
<dbReference type="InterPro" id="IPR003602">
    <property type="entry name" value="Topo_IA_DNA-bd_dom"/>
</dbReference>
<dbReference type="GO" id="GO:0003677">
    <property type="term" value="F:DNA binding"/>
    <property type="evidence" value="ECO:0007669"/>
    <property type="project" value="UniProtKB-KW"/>
</dbReference>
<dbReference type="PROSITE" id="PS50880">
    <property type="entry name" value="TOPRIM"/>
    <property type="match status" value="1"/>
</dbReference>
<dbReference type="InterPro" id="IPR013825">
    <property type="entry name" value="Topo_IA_cen_sub2"/>
</dbReference>
<evidence type="ECO:0000256" key="9">
    <source>
        <dbReference type="ARBA" id="ARBA00032235"/>
    </source>
</evidence>
<sequence length="809" mass="88527">MADQIVITEKTSQAKDVRAAIGSRYGDVLPAEGHLFDLLEPEDVVPAWKRWSPILLRPEGLYGTCPAEGGNKAAKLKAIREALRTAKRVWLATDCDREGQLIGQEILEHYDYRGQVMRVLFTAQDSQTIRDAFGRAKPNTEYSRLYAAAVARRQADQIYNLSLTRTATVILGQGARRVIGVGRVKTPTLAIVCKRELEIRNFVPLAYFEIVATAKVAGGQFQMRHAPQDRIVKRKIAQDVVKAAEGFEGALTVRVEDKRQVPPKLHDLPSLQKLCGSRFGWSASKTLEVAQELYDGQGKKIITYPRAEVRYLPQNLMSDVPRIVAGLRAGQSFSAIPVPEPPVIRRGASGTFYDKGLEGASHHAVIPNVNAIDKLPEVWPRLSSDEKKLFDVIARAYLAALMPDFRYRQTTATLDVHGFEFRAAGRQPIDLGWRAAFPEWQPADEKGDEAQLLPPLCNGETAQLQDPKIENKETRPPPRYNEGTLIEAMQNAWRFVDDEVLRDRLKEAKGIGTPATRAEIIGGLKKQGFLIAQGKNIVPTETGLSLFGVLKQAEPALVDPGVTAQLECLLDDVVVGKQEMVGAIDAVCDVAERIISKLKEGATAVGPSLLGSAGDNGTATYPPTPAMKRFADSLVRQKGIKPPPGYKASISICRKFLSEHAPKKSDGETAGKLDSKPVSPAQLLYAKKLAQGKGLIIPDDARTNSAAMSAWIDANRDKKRRKLKCKTSNRPVGSVAPQAARRKASRKQKIETDAASVASAPANSIRTPLRIPYGNKEVAVKLGARYGSEGWYAPPGVDLSAFGERGWLL</sequence>
<evidence type="ECO:0000256" key="1">
    <source>
        <dbReference type="ARBA" id="ARBA00000213"/>
    </source>
</evidence>
<dbReference type="GO" id="GO:0003917">
    <property type="term" value="F:DNA topoisomerase type I (single strand cut, ATP-independent) activity"/>
    <property type="evidence" value="ECO:0007669"/>
    <property type="project" value="UniProtKB-EC"/>
</dbReference>
<dbReference type="GO" id="GO:0043597">
    <property type="term" value="C:cytoplasmic replication fork"/>
    <property type="evidence" value="ECO:0007669"/>
    <property type="project" value="TreeGrafter"/>
</dbReference>
<dbReference type="SMART" id="SM00437">
    <property type="entry name" value="TOP1Ac"/>
    <property type="match status" value="1"/>
</dbReference>
<keyword evidence="4" id="KW-0799">Topoisomerase</keyword>
<dbReference type="SMART" id="SM00436">
    <property type="entry name" value="TOP1Bc"/>
    <property type="match status" value="1"/>
</dbReference>
<dbReference type="Gene3D" id="3.40.50.140">
    <property type="match status" value="1"/>
</dbReference>
<dbReference type="EMBL" id="JAAOLE020000001">
    <property type="protein sequence ID" value="NVI48108.1"/>
    <property type="molecule type" value="Genomic_DNA"/>
</dbReference>
<dbReference type="InterPro" id="IPR006171">
    <property type="entry name" value="TOPRIM_dom"/>
</dbReference>
<dbReference type="PANTHER" id="PTHR11390">
    <property type="entry name" value="PROKARYOTIC DNA TOPOISOMERASE"/>
    <property type="match status" value="1"/>
</dbReference>
<evidence type="ECO:0000256" key="8">
    <source>
        <dbReference type="ARBA" id="ARBA00031985"/>
    </source>
</evidence>
<dbReference type="GO" id="GO:0006310">
    <property type="term" value="P:DNA recombination"/>
    <property type="evidence" value="ECO:0007669"/>
    <property type="project" value="TreeGrafter"/>
</dbReference>
<feature type="domain" description="Topo IA-type catalytic" evidence="13">
    <location>
        <begin position="142"/>
        <end position="595"/>
    </location>
</feature>
<dbReference type="SMART" id="SM00493">
    <property type="entry name" value="TOPRIM"/>
    <property type="match status" value="1"/>
</dbReference>
<evidence type="ECO:0000256" key="5">
    <source>
        <dbReference type="ARBA" id="ARBA00023125"/>
    </source>
</evidence>
<dbReference type="Pfam" id="PF01131">
    <property type="entry name" value="Topoisom_bac"/>
    <property type="match status" value="1"/>
</dbReference>
<evidence type="ECO:0000259" key="12">
    <source>
        <dbReference type="PROSITE" id="PS50880"/>
    </source>
</evidence>
<evidence type="ECO:0000259" key="13">
    <source>
        <dbReference type="PROSITE" id="PS52039"/>
    </source>
</evidence>
<dbReference type="RefSeq" id="WP_166214543.1">
    <property type="nucleotide sequence ID" value="NZ_CP088285.1"/>
</dbReference>
<dbReference type="InterPro" id="IPR013497">
    <property type="entry name" value="Topo_IA_cen"/>
</dbReference>
<keyword evidence="5" id="KW-0238">DNA-binding</keyword>
<comment type="caution">
    <text evidence="14">The sequence shown here is derived from an EMBL/GenBank/DDBJ whole genome shotgun (WGS) entry which is preliminary data.</text>
</comment>
<dbReference type="Pfam" id="PF01751">
    <property type="entry name" value="Toprim"/>
    <property type="match status" value="1"/>
</dbReference>
<dbReference type="InterPro" id="IPR013824">
    <property type="entry name" value="Topo_IA_cen_sub1"/>
</dbReference>
<comment type="similarity">
    <text evidence="2">Belongs to the type IA topoisomerase family.</text>
</comment>
<protein>
    <recommendedName>
        <fullName evidence="3">DNA topoisomerase</fullName>
        <ecNumber evidence="3">5.6.2.1</ecNumber>
    </recommendedName>
    <alternativeName>
        <fullName evidence="10">Omega-protein</fullName>
    </alternativeName>
    <alternativeName>
        <fullName evidence="9">Relaxing enzyme</fullName>
    </alternativeName>
    <alternativeName>
        <fullName evidence="7">Swivelase</fullName>
    </alternativeName>
    <alternativeName>
        <fullName evidence="8">Untwisting enzyme</fullName>
    </alternativeName>
</protein>
<dbReference type="EC" id="5.6.2.1" evidence="3"/>